<dbReference type="EMBL" id="RBUA01001306">
    <property type="protein sequence ID" value="RMU45945.1"/>
    <property type="molecule type" value="Genomic_DNA"/>
</dbReference>
<dbReference type="AlphaFoldDB" id="A0A3M5UJ80"/>
<accession>A0A3M5UJ80</accession>
<protein>
    <submittedName>
        <fullName evidence="1">Uncharacterized protein</fullName>
    </submittedName>
</protein>
<gene>
    <name evidence="1" type="ORF">ALP29_200614</name>
</gene>
<proteinExistence type="predicted"/>
<name>A0A3M5UJ80_PSESX</name>
<evidence type="ECO:0000313" key="2">
    <source>
        <dbReference type="Proteomes" id="UP000280395"/>
    </source>
</evidence>
<sequence>MINRDKFMQVPRGGWSMVDGVFPIQQLDGGDNGHRYRADQEEQ</sequence>
<organism evidence="1 2">
    <name type="scientific">Pseudomonas syringae pv. avii</name>
    <dbReference type="NCBI Taxonomy" id="663959"/>
    <lineage>
        <taxon>Bacteria</taxon>
        <taxon>Pseudomonadati</taxon>
        <taxon>Pseudomonadota</taxon>
        <taxon>Gammaproteobacteria</taxon>
        <taxon>Pseudomonadales</taxon>
        <taxon>Pseudomonadaceae</taxon>
        <taxon>Pseudomonas</taxon>
        <taxon>Pseudomonas syringae</taxon>
    </lineage>
</organism>
<reference evidence="1 2" key="1">
    <citation type="submission" date="2018-08" db="EMBL/GenBank/DDBJ databases">
        <title>Recombination of ecologically and evolutionarily significant loci maintains genetic cohesion in the Pseudomonas syringae species complex.</title>
        <authorList>
            <person name="Dillon M."/>
            <person name="Thakur S."/>
            <person name="Almeida R.N.D."/>
            <person name="Weir B.S."/>
            <person name="Guttman D.S."/>
        </authorList>
    </citation>
    <scope>NUCLEOTIDE SEQUENCE [LARGE SCALE GENOMIC DNA]</scope>
    <source>
        <strain evidence="1 2">ICMP 14479</strain>
    </source>
</reference>
<comment type="caution">
    <text evidence="1">The sequence shown here is derived from an EMBL/GenBank/DDBJ whole genome shotgun (WGS) entry which is preliminary data.</text>
</comment>
<dbReference type="Proteomes" id="UP000280395">
    <property type="component" value="Unassembled WGS sequence"/>
</dbReference>
<evidence type="ECO:0000313" key="1">
    <source>
        <dbReference type="EMBL" id="RMU45945.1"/>
    </source>
</evidence>